<evidence type="ECO:0000313" key="3">
    <source>
        <dbReference type="Proteomes" id="UP000270343"/>
    </source>
</evidence>
<dbReference type="AlphaFoldDB" id="A0A3B0AFZ6"/>
<organism evidence="2 3">
    <name type="scientific">Streptomyces klenkii</name>
    <dbReference type="NCBI Taxonomy" id="1420899"/>
    <lineage>
        <taxon>Bacteria</taxon>
        <taxon>Bacillati</taxon>
        <taxon>Actinomycetota</taxon>
        <taxon>Actinomycetes</taxon>
        <taxon>Kitasatosporales</taxon>
        <taxon>Streptomycetaceae</taxon>
        <taxon>Streptomyces</taxon>
    </lineage>
</organism>
<dbReference type="SUPFAM" id="SSF47413">
    <property type="entry name" value="lambda repressor-like DNA-binding domains"/>
    <property type="match status" value="1"/>
</dbReference>
<accession>A0A3B0AFZ6</accession>
<dbReference type="Pfam" id="PF19054">
    <property type="entry name" value="DUF5753"/>
    <property type="match status" value="1"/>
</dbReference>
<dbReference type="GO" id="GO:0003677">
    <property type="term" value="F:DNA binding"/>
    <property type="evidence" value="ECO:0007669"/>
    <property type="project" value="InterPro"/>
</dbReference>
<dbReference type="InterPro" id="IPR010982">
    <property type="entry name" value="Lambda_DNA-bd_dom_sf"/>
</dbReference>
<comment type="caution">
    <text evidence="2">The sequence shown here is derived from an EMBL/GenBank/DDBJ whole genome shotgun (WGS) entry which is preliminary data.</text>
</comment>
<dbReference type="OrthoDB" id="5177725at2"/>
<name>A0A3B0AFZ6_9ACTN</name>
<dbReference type="InterPro" id="IPR043917">
    <property type="entry name" value="DUF5753"/>
</dbReference>
<dbReference type="CDD" id="cd00093">
    <property type="entry name" value="HTH_XRE"/>
    <property type="match status" value="1"/>
</dbReference>
<dbReference type="Proteomes" id="UP000270343">
    <property type="component" value="Unassembled WGS sequence"/>
</dbReference>
<dbReference type="Gene3D" id="1.10.260.40">
    <property type="entry name" value="lambda repressor-like DNA-binding domains"/>
    <property type="match status" value="1"/>
</dbReference>
<keyword evidence="3" id="KW-1185">Reference proteome</keyword>
<sequence length="286" mass="31692">MATNMGTVRRRLLGGELRRARENAGRKAEEAAAHLECSMSKISRIENGMSPVKSRDVRDLLEWYGVSDPAQVKAVMQLHKDAQEQGWWEPYEDQLPSGMATYAGFECEAVALRAYEPMFVHGLLQTEDYARSVISAANPNQAEAVENLVRFRMQRQQVQAEREEPVQLWVVLEESALRRPVGGPEVMAAQIEHLTAAAARPDVTLQIMPSAKGAHAAMAGAFALMEFAAAIPTVVYIDSIAGNLYLEKEREVRSFAQTFDLVRAAGPDPQETPATLEIIAREMRTP</sequence>
<feature type="domain" description="HTH cro/C1-type" evidence="1">
    <location>
        <begin position="17"/>
        <end position="72"/>
    </location>
</feature>
<gene>
    <name evidence="2" type="ORF">D7231_34185</name>
</gene>
<dbReference type="Pfam" id="PF13560">
    <property type="entry name" value="HTH_31"/>
    <property type="match status" value="1"/>
</dbReference>
<dbReference type="SMART" id="SM00530">
    <property type="entry name" value="HTH_XRE"/>
    <property type="match status" value="1"/>
</dbReference>
<dbReference type="InterPro" id="IPR001387">
    <property type="entry name" value="Cro/C1-type_HTH"/>
</dbReference>
<dbReference type="EMBL" id="RBAM01000040">
    <property type="protein sequence ID" value="RKN59665.1"/>
    <property type="molecule type" value="Genomic_DNA"/>
</dbReference>
<evidence type="ECO:0000259" key="1">
    <source>
        <dbReference type="PROSITE" id="PS50943"/>
    </source>
</evidence>
<proteinExistence type="predicted"/>
<dbReference type="RefSeq" id="WP_120760184.1">
    <property type="nucleotide sequence ID" value="NZ_RBAM01000040.1"/>
</dbReference>
<reference evidence="2 3" key="1">
    <citation type="journal article" date="2015" name="Antonie Van Leeuwenhoek">
        <title>Streptomyces klenkii sp. nov., isolated from deep marine sediment.</title>
        <authorList>
            <person name="Veyisoglu A."/>
            <person name="Sahin N."/>
        </authorList>
    </citation>
    <scope>NUCLEOTIDE SEQUENCE [LARGE SCALE GENOMIC DNA]</scope>
    <source>
        <strain evidence="2 3">KCTC 29202</strain>
    </source>
</reference>
<dbReference type="PROSITE" id="PS50943">
    <property type="entry name" value="HTH_CROC1"/>
    <property type="match status" value="1"/>
</dbReference>
<evidence type="ECO:0000313" key="2">
    <source>
        <dbReference type="EMBL" id="RKN59665.1"/>
    </source>
</evidence>
<protein>
    <submittedName>
        <fullName evidence="2">XRE family transcriptional regulator</fullName>
    </submittedName>
</protein>